<dbReference type="Gene3D" id="3.40.50.150">
    <property type="entry name" value="Vaccinia Virus protein VP39"/>
    <property type="match status" value="1"/>
</dbReference>
<reference evidence="7 8" key="1">
    <citation type="submission" date="2019-07" db="EMBL/GenBank/DDBJ databases">
        <title>Whole genome shotgun sequence of Segetibacter aerophilus NBRC 106135.</title>
        <authorList>
            <person name="Hosoyama A."/>
            <person name="Uohara A."/>
            <person name="Ohji S."/>
            <person name="Ichikawa N."/>
        </authorList>
    </citation>
    <scope>NUCLEOTIDE SEQUENCE [LARGE SCALE GENOMIC DNA]</scope>
    <source>
        <strain evidence="7 8">NBRC 106135</strain>
    </source>
</reference>
<evidence type="ECO:0000256" key="2">
    <source>
        <dbReference type="ARBA" id="ARBA00022552"/>
    </source>
</evidence>
<keyword evidence="5 6" id="KW-0949">S-adenosyl-L-methionine</keyword>
<dbReference type="GO" id="GO:0070043">
    <property type="term" value="F:rRNA (guanine-N7-)-methyltransferase activity"/>
    <property type="evidence" value="ECO:0007669"/>
    <property type="project" value="UniProtKB-UniRule"/>
</dbReference>
<keyword evidence="8" id="KW-1185">Reference proteome</keyword>
<dbReference type="InterPro" id="IPR029063">
    <property type="entry name" value="SAM-dependent_MTases_sf"/>
</dbReference>
<dbReference type="EC" id="2.1.1.-" evidence="6"/>
<organism evidence="7 8">
    <name type="scientific">Segetibacter aerophilus</name>
    <dbReference type="NCBI Taxonomy" id="670293"/>
    <lineage>
        <taxon>Bacteria</taxon>
        <taxon>Pseudomonadati</taxon>
        <taxon>Bacteroidota</taxon>
        <taxon>Chitinophagia</taxon>
        <taxon>Chitinophagales</taxon>
        <taxon>Chitinophagaceae</taxon>
        <taxon>Segetibacter</taxon>
    </lineage>
</organism>
<dbReference type="InterPro" id="IPR003682">
    <property type="entry name" value="rRNA_ssu_MeTfrase_G"/>
</dbReference>
<dbReference type="GO" id="GO:0005829">
    <property type="term" value="C:cytosol"/>
    <property type="evidence" value="ECO:0007669"/>
    <property type="project" value="TreeGrafter"/>
</dbReference>
<evidence type="ECO:0000313" key="7">
    <source>
        <dbReference type="EMBL" id="GEO10100.1"/>
    </source>
</evidence>
<protein>
    <recommendedName>
        <fullName evidence="6">Ribosomal RNA small subunit methyltransferase G</fullName>
        <ecNumber evidence="6">2.1.1.-</ecNumber>
    </recommendedName>
    <alternativeName>
        <fullName evidence="6">16S rRNA 7-methylguanosine methyltransferase</fullName>
        <shortName evidence="6">16S rRNA m7G methyltransferase</shortName>
    </alternativeName>
</protein>
<dbReference type="Proteomes" id="UP000321513">
    <property type="component" value="Unassembled WGS sequence"/>
</dbReference>
<dbReference type="OrthoDB" id="9808773at2"/>
<accession>A0A512BDR8</accession>
<comment type="caution">
    <text evidence="6">Lacks conserved residue(s) required for the propagation of feature annotation.</text>
</comment>
<dbReference type="PANTHER" id="PTHR31760:SF0">
    <property type="entry name" value="S-ADENOSYL-L-METHIONINE-DEPENDENT METHYLTRANSFERASES SUPERFAMILY PROTEIN"/>
    <property type="match status" value="1"/>
</dbReference>
<name>A0A512BDR8_9BACT</name>
<evidence type="ECO:0000256" key="5">
    <source>
        <dbReference type="ARBA" id="ARBA00022691"/>
    </source>
</evidence>
<keyword evidence="2 6" id="KW-0698">rRNA processing</keyword>
<gene>
    <name evidence="6 7" type="primary">rsmG</name>
    <name evidence="7" type="ORF">SAE01_25960</name>
</gene>
<evidence type="ECO:0000256" key="1">
    <source>
        <dbReference type="ARBA" id="ARBA00022490"/>
    </source>
</evidence>
<dbReference type="AlphaFoldDB" id="A0A512BDR8"/>
<comment type="subcellular location">
    <subcellularLocation>
        <location evidence="6">Cytoplasm</location>
    </subcellularLocation>
</comment>
<dbReference type="EMBL" id="BJYT01000009">
    <property type="protein sequence ID" value="GEO10100.1"/>
    <property type="molecule type" value="Genomic_DNA"/>
</dbReference>
<dbReference type="SUPFAM" id="SSF53335">
    <property type="entry name" value="S-adenosyl-L-methionine-dependent methyltransferases"/>
    <property type="match status" value="1"/>
</dbReference>
<keyword evidence="3 6" id="KW-0489">Methyltransferase</keyword>
<dbReference type="PIRSF" id="PIRSF003078">
    <property type="entry name" value="GidB"/>
    <property type="match status" value="1"/>
</dbReference>
<feature type="binding site" evidence="6">
    <location>
        <position position="71"/>
    </location>
    <ligand>
        <name>S-adenosyl-L-methionine</name>
        <dbReference type="ChEBI" id="CHEBI:59789"/>
    </ligand>
</feature>
<feature type="binding site" evidence="6">
    <location>
        <position position="136"/>
    </location>
    <ligand>
        <name>S-adenosyl-L-methionine</name>
        <dbReference type="ChEBI" id="CHEBI:59789"/>
    </ligand>
</feature>
<comment type="similarity">
    <text evidence="6">Belongs to the methyltransferase superfamily. RNA methyltransferase RsmG family.</text>
</comment>
<keyword evidence="1 6" id="KW-0963">Cytoplasm</keyword>
<evidence type="ECO:0000256" key="6">
    <source>
        <dbReference type="HAMAP-Rule" id="MF_00074"/>
    </source>
</evidence>
<feature type="binding site" evidence="6">
    <location>
        <begin position="122"/>
        <end position="123"/>
    </location>
    <ligand>
        <name>S-adenosyl-L-methionine</name>
        <dbReference type="ChEBI" id="CHEBI:59789"/>
    </ligand>
</feature>
<dbReference type="Pfam" id="PF02527">
    <property type="entry name" value="GidB"/>
    <property type="match status" value="1"/>
</dbReference>
<evidence type="ECO:0000313" key="8">
    <source>
        <dbReference type="Proteomes" id="UP000321513"/>
    </source>
</evidence>
<dbReference type="NCBIfam" id="TIGR00138">
    <property type="entry name" value="rsmG_gidB"/>
    <property type="match status" value="1"/>
</dbReference>
<sequence>MEIILKYFSDFDEKQLRQFAALEELYKDWNGKINVISRKDIESLYLKHVLHSLAIAATIEFQPGTSVIDIGTGGGFPGVPLAIFFPEVQFHLVDSIAKKLKVINEVSNAIGLTNITTQHTRAEEIKNRQFDFAVSRAVAPIKDLWKWAYPLIKRGNKQELPNGLICLKGGDLVQEIAESSVKPRMIPIDEIFEEDYFKEKYLLHITK</sequence>
<dbReference type="PANTHER" id="PTHR31760">
    <property type="entry name" value="S-ADENOSYL-L-METHIONINE-DEPENDENT METHYLTRANSFERASES SUPERFAMILY PROTEIN"/>
    <property type="match status" value="1"/>
</dbReference>
<proteinExistence type="inferred from homology"/>
<dbReference type="RefSeq" id="WP_147204212.1">
    <property type="nucleotide sequence ID" value="NZ_BJYT01000009.1"/>
</dbReference>
<keyword evidence="4 6" id="KW-0808">Transferase</keyword>
<dbReference type="HAMAP" id="MF_00074">
    <property type="entry name" value="16SrRNA_methyltr_G"/>
    <property type="match status" value="1"/>
</dbReference>
<comment type="caution">
    <text evidence="7">The sequence shown here is derived from an EMBL/GenBank/DDBJ whole genome shotgun (WGS) entry which is preliminary data.</text>
</comment>
<evidence type="ECO:0000256" key="4">
    <source>
        <dbReference type="ARBA" id="ARBA00022679"/>
    </source>
</evidence>
<feature type="binding site" evidence="6">
    <location>
        <position position="76"/>
    </location>
    <ligand>
        <name>S-adenosyl-L-methionine</name>
        <dbReference type="ChEBI" id="CHEBI:59789"/>
    </ligand>
</feature>
<evidence type="ECO:0000256" key="3">
    <source>
        <dbReference type="ARBA" id="ARBA00022603"/>
    </source>
</evidence>
<comment type="function">
    <text evidence="6">Specifically methylates the N7 position of a guanine in 16S rRNA.</text>
</comment>